<evidence type="ECO:0000313" key="3">
    <source>
        <dbReference type="EMBL" id="MBP2000799.1"/>
    </source>
</evidence>
<feature type="domain" description="VWFA" evidence="2">
    <location>
        <begin position="37"/>
        <end position="222"/>
    </location>
</feature>
<dbReference type="PROSITE" id="PS50234">
    <property type="entry name" value="VWFA"/>
    <property type="match status" value="1"/>
</dbReference>
<dbReference type="InterPro" id="IPR051266">
    <property type="entry name" value="CLCR"/>
</dbReference>
<keyword evidence="1" id="KW-0812">Transmembrane</keyword>
<protein>
    <submittedName>
        <fullName evidence="3">Mg-chelatase subunit ChlD</fullName>
    </submittedName>
</protein>
<gene>
    <name evidence="3" type="ORF">J2Z69_001830</name>
</gene>
<evidence type="ECO:0000256" key="1">
    <source>
        <dbReference type="SAM" id="Phobius"/>
    </source>
</evidence>
<sequence length="591" mass="64313">MFVKIKAGLFMLIMMIMLALPGKMQIAEAAAQSSQIDAVLVVDNSNSMNKSDHERISSEAMKLFIDMLSAKGDKVGVVAYTDQIQREKALMEIQSEADKQDLKEFIDGLQRGAYTDVAVGVQEAVKVLKHGANPDHEPMIVLLADGNNDLNKGSSRTQAQSDQELSAALTEASHEQIPVYTIGLNADGKLNKAALAQISQKTGGKSFITDSADNLPQILSEIFASHLKLKMVPIQSITGNGNYQDVTVNVPNANVLEANISMISSQPVDVLLTDPSGKTVAVPSSQLLVSKSKSYTLIKLLKPVQGDWKLQVKGADKDKIDINLVFNYDLELTLDAIPAKTYKSGDNIDIQSYLISKGNKVQNAALYQGMNAVVVAKDLDTGKIQETKLSNTGDHFSGSFVVPDQHNYEIKVRAEEKSFYRETPVTKISTKANAAGTGTGSTHTTSPDKPFPVLAVVLSILGVLIVGGIAYYLYRTWQKANQGFVGQLVLEIRDNNTGEKTNPQYRKLSAFKGKFNLHQLVQLAPELKETEKIIFTPTRNDRIVLKNGTSATIEKSGRAVDATQGLEMKGGDRLTIPLSSVDKTILLEYLV</sequence>
<dbReference type="InterPro" id="IPR002035">
    <property type="entry name" value="VWF_A"/>
</dbReference>
<accession>A0ABS4JGF4</accession>
<dbReference type="InterPro" id="IPR036465">
    <property type="entry name" value="vWFA_dom_sf"/>
</dbReference>
<dbReference type="PANTHER" id="PTHR10579:SF43">
    <property type="entry name" value="ZINC FINGER (C3HC4-TYPE RING FINGER) FAMILY PROTEIN"/>
    <property type="match status" value="1"/>
</dbReference>
<keyword evidence="1" id="KW-1133">Transmembrane helix</keyword>
<dbReference type="Pfam" id="PF00092">
    <property type="entry name" value="VWA"/>
    <property type="match status" value="1"/>
</dbReference>
<dbReference type="Gene3D" id="3.40.50.410">
    <property type="entry name" value="von Willebrand factor, type A domain"/>
    <property type="match status" value="1"/>
</dbReference>
<reference evidence="3 4" key="1">
    <citation type="submission" date="2021-03" db="EMBL/GenBank/DDBJ databases">
        <title>Genomic Encyclopedia of Type Strains, Phase IV (KMG-IV): sequencing the most valuable type-strain genomes for metagenomic binning, comparative biology and taxonomic classification.</title>
        <authorList>
            <person name="Goeker M."/>
        </authorList>
    </citation>
    <scope>NUCLEOTIDE SEQUENCE [LARGE SCALE GENOMIC DNA]</scope>
    <source>
        <strain evidence="3 4">DSM 26806</strain>
    </source>
</reference>
<dbReference type="Proteomes" id="UP001519288">
    <property type="component" value="Unassembled WGS sequence"/>
</dbReference>
<organism evidence="3 4">
    <name type="scientific">Paenibacillus shirakamiensis</name>
    <dbReference type="NCBI Taxonomy" id="1265935"/>
    <lineage>
        <taxon>Bacteria</taxon>
        <taxon>Bacillati</taxon>
        <taxon>Bacillota</taxon>
        <taxon>Bacilli</taxon>
        <taxon>Bacillales</taxon>
        <taxon>Paenibacillaceae</taxon>
        <taxon>Paenibacillus</taxon>
    </lineage>
</organism>
<keyword evidence="4" id="KW-1185">Reference proteome</keyword>
<evidence type="ECO:0000259" key="2">
    <source>
        <dbReference type="PROSITE" id="PS50234"/>
    </source>
</evidence>
<dbReference type="PANTHER" id="PTHR10579">
    <property type="entry name" value="CALCIUM-ACTIVATED CHLORIDE CHANNEL REGULATOR"/>
    <property type="match status" value="1"/>
</dbReference>
<proteinExistence type="predicted"/>
<evidence type="ECO:0000313" key="4">
    <source>
        <dbReference type="Proteomes" id="UP001519288"/>
    </source>
</evidence>
<feature type="transmembrane region" description="Helical" evidence="1">
    <location>
        <begin position="451"/>
        <end position="474"/>
    </location>
</feature>
<dbReference type="SMART" id="SM00327">
    <property type="entry name" value="VWA"/>
    <property type="match status" value="1"/>
</dbReference>
<dbReference type="EMBL" id="JAGGLD010000002">
    <property type="protein sequence ID" value="MBP2000799.1"/>
    <property type="molecule type" value="Genomic_DNA"/>
</dbReference>
<comment type="caution">
    <text evidence="3">The sequence shown here is derived from an EMBL/GenBank/DDBJ whole genome shotgun (WGS) entry which is preliminary data.</text>
</comment>
<dbReference type="CDD" id="cd00198">
    <property type="entry name" value="vWFA"/>
    <property type="match status" value="1"/>
</dbReference>
<dbReference type="SUPFAM" id="SSF53300">
    <property type="entry name" value="vWA-like"/>
    <property type="match status" value="1"/>
</dbReference>
<name>A0ABS4JGF4_9BACL</name>
<dbReference type="RefSeq" id="WP_209861261.1">
    <property type="nucleotide sequence ID" value="NZ_JAGGLD010000002.1"/>
</dbReference>
<keyword evidence="1" id="KW-0472">Membrane</keyword>